<reference evidence="4 5" key="1">
    <citation type="submission" date="2020-11" db="EMBL/GenBank/DDBJ databases">
        <title>Arthrobacter antarcticus sp. nov., isolated from Antarctic Soil.</title>
        <authorList>
            <person name="Li J."/>
        </authorList>
    </citation>
    <scope>NUCLEOTIDE SEQUENCE [LARGE SCALE GENOMIC DNA]</scope>
    <source>
        <strain evidence="4 5">Z1-20</strain>
    </source>
</reference>
<proteinExistence type="predicted"/>
<evidence type="ECO:0000256" key="2">
    <source>
        <dbReference type="SAM" id="Phobius"/>
    </source>
</evidence>
<dbReference type="AlphaFoldDB" id="A0A931CLJ3"/>
<accession>A0A931CLJ3</accession>
<keyword evidence="5" id="KW-1185">Reference proteome</keyword>
<evidence type="ECO:0000313" key="5">
    <source>
        <dbReference type="Proteomes" id="UP000655366"/>
    </source>
</evidence>
<dbReference type="PANTHER" id="PTHR23028">
    <property type="entry name" value="ACETYLTRANSFERASE"/>
    <property type="match status" value="1"/>
</dbReference>
<dbReference type="InterPro" id="IPR050879">
    <property type="entry name" value="Acyltransferase_3"/>
</dbReference>
<keyword evidence="4" id="KW-0808">Transferase</keyword>
<feature type="domain" description="Acyltransferase 3" evidence="3">
    <location>
        <begin position="30"/>
        <end position="366"/>
    </location>
</feature>
<comment type="caution">
    <text evidence="4">The sequence shown here is derived from an EMBL/GenBank/DDBJ whole genome shotgun (WGS) entry which is preliminary data.</text>
</comment>
<dbReference type="Pfam" id="PF01757">
    <property type="entry name" value="Acyl_transf_3"/>
    <property type="match status" value="1"/>
</dbReference>
<dbReference type="RefSeq" id="WP_196395040.1">
    <property type="nucleotide sequence ID" value="NZ_JADNYM010000002.1"/>
</dbReference>
<feature type="region of interest" description="Disordered" evidence="1">
    <location>
        <begin position="450"/>
        <end position="488"/>
    </location>
</feature>
<feature type="transmembrane region" description="Helical" evidence="2">
    <location>
        <begin position="323"/>
        <end position="344"/>
    </location>
</feature>
<feature type="compositionally biased region" description="Low complexity" evidence="1">
    <location>
        <begin position="455"/>
        <end position="488"/>
    </location>
</feature>
<feature type="transmembrane region" description="Helical" evidence="2">
    <location>
        <begin position="350"/>
        <end position="371"/>
    </location>
</feature>
<feature type="transmembrane region" description="Helical" evidence="2">
    <location>
        <begin position="31"/>
        <end position="49"/>
    </location>
</feature>
<evidence type="ECO:0000259" key="3">
    <source>
        <dbReference type="Pfam" id="PF01757"/>
    </source>
</evidence>
<feature type="transmembrane region" description="Helical" evidence="2">
    <location>
        <begin position="223"/>
        <end position="244"/>
    </location>
</feature>
<dbReference type="GO" id="GO:0016747">
    <property type="term" value="F:acyltransferase activity, transferring groups other than amino-acyl groups"/>
    <property type="evidence" value="ECO:0007669"/>
    <property type="project" value="InterPro"/>
</dbReference>
<dbReference type="EMBL" id="JADNYM010000002">
    <property type="protein sequence ID" value="MBG0738081.1"/>
    <property type="molecule type" value="Genomic_DNA"/>
</dbReference>
<protein>
    <submittedName>
        <fullName evidence="4">Acyltransferase</fullName>
    </submittedName>
</protein>
<dbReference type="Proteomes" id="UP000655366">
    <property type="component" value="Unassembled WGS sequence"/>
</dbReference>
<name>A0A931CLJ3_9MICC</name>
<feature type="transmembrane region" description="Helical" evidence="2">
    <location>
        <begin position="167"/>
        <end position="183"/>
    </location>
</feature>
<feature type="transmembrane region" description="Helical" evidence="2">
    <location>
        <begin position="403"/>
        <end position="424"/>
    </location>
</feature>
<keyword evidence="2" id="KW-0472">Membrane</keyword>
<dbReference type="GO" id="GO:0016020">
    <property type="term" value="C:membrane"/>
    <property type="evidence" value="ECO:0007669"/>
    <property type="project" value="TreeGrafter"/>
</dbReference>
<feature type="transmembrane region" description="Helical" evidence="2">
    <location>
        <begin position="256"/>
        <end position="273"/>
    </location>
</feature>
<keyword evidence="4" id="KW-0012">Acyltransferase</keyword>
<feature type="transmembrane region" description="Helical" evidence="2">
    <location>
        <begin position="190"/>
        <end position="211"/>
    </location>
</feature>
<evidence type="ECO:0000313" key="4">
    <source>
        <dbReference type="EMBL" id="MBG0738081.1"/>
    </source>
</evidence>
<feature type="transmembrane region" description="Helical" evidence="2">
    <location>
        <begin position="97"/>
        <end position="116"/>
    </location>
</feature>
<organism evidence="4 5">
    <name type="scientific">Arthrobacter terrae</name>
    <dbReference type="NCBI Taxonomy" id="2935737"/>
    <lineage>
        <taxon>Bacteria</taxon>
        <taxon>Bacillati</taxon>
        <taxon>Actinomycetota</taxon>
        <taxon>Actinomycetes</taxon>
        <taxon>Micrococcales</taxon>
        <taxon>Micrococcaceae</taxon>
        <taxon>Arthrobacter</taxon>
    </lineage>
</organism>
<dbReference type="InterPro" id="IPR002656">
    <property type="entry name" value="Acyl_transf_3_dom"/>
</dbReference>
<sequence>MSMEERAMKRGVTAQMAVEEYSRPIIGRINGLDGLRAIAVLAVLVYHLYAGLLPGGFLGVDVFFVVSGFLITTLLLREVRSTGVISLGQFWLRRARRLLPALLVVILVSTALGFLIGKDLLVGIGRQTLGAMTFSNNWLEIAAGSSYFAHTAPQLFVNFWSLAVEEQFYLLWPFGFLLLMRCVRSRVRRLGVAAGCALASALLMAILYVPGTDATRVYYGTDTHAFGLLIGVALAFAWSGGTGMDLSRPNWRHRRKFIGLGALALLIGCMFIVDAASPFAYRGGILLACVLTAVLILTLLEGTGPLQTMLNFPALTWVGQRSYGIYLWHWPALVISDAVAPQAIGTPGWWIIRILALALTVLVSALSFRYLEEPVRRQGFRATWAAASGAVARGGMKVNGAKLTAGLGATLALLAIAGILTAPAKSQVQTALERNQSIVSAATPPTLVPSAAASATADKPTDKPAAAPSAPAPGAGNAPAAATPSGTPMAYPNGDEVIAIGDSLVVTSADGLRDRFPGMAFDAASNRQWPDGVAAIGARLANDSMRRAVIVHFGTNAGVDQTVVSKALDMLGPDRMVVLVNLYGASSWVPNANDALTNAVKGRRNVIIADWNKAISQRPDLLQPDQIHPGIFGAHLYADTIKKAFHDLAVRTGGAVPADYTIVDDY</sequence>
<keyword evidence="2" id="KW-1133">Transmembrane helix</keyword>
<gene>
    <name evidence="4" type="ORF">IV500_01355</name>
</gene>
<dbReference type="GO" id="GO:0009103">
    <property type="term" value="P:lipopolysaccharide biosynthetic process"/>
    <property type="evidence" value="ECO:0007669"/>
    <property type="project" value="TreeGrafter"/>
</dbReference>
<dbReference type="SUPFAM" id="SSF52266">
    <property type="entry name" value="SGNH hydrolase"/>
    <property type="match status" value="1"/>
</dbReference>
<dbReference type="PANTHER" id="PTHR23028:SF53">
    <property type="entry name" value="ACYL_TRANSF_3 DOMAIN-CONTAINING PROTEIN"/>
    <property type="match status" value="1"/>
</dbReference>
<evidence type="ECO:0000256" key="1">
    <source>
        <dbReference type="SAM" id="MobiDB-lite"/>
    </source>
</evidence>
<feature type="transmembrane region" description="Helical" evidence="2">
    <location>
        <begin position="55"/>
        <end position="76"/>
    </location>
</feature>
<keyword evidence="2" id="KW-0812">Transmembrane</keyword>
<feature type="transmembrane region" description="Helical" evidence="2">
    <location>
        <begin position="279"/>
        <end position="302"/>
    </location>
</feature>